<dbReference type="InParanoid" id="A0A5J5FAF6"/>
<protein>
    <submittedName>
        <fullName evidence="2">Uncharacterized protein</fullName>
    </submittedName>
</protein>
<dbReference type="Proteomes" id="UP000326924">
    <property type="component" value="Unassembled WGS sequence"/>
</dbReference>
<accession>A0A5J5FAF6</accession>
<evidence type="ECO:0000313" key="2">
    <source>
        <dbReference type="EMBL" id="KAA8914051.1"/>
    </source>
</evidence>
<comment type="caution">
    <text evidence="2">The sequence shown here is derived from an EMBL/GenBank/DDBJ whole genome shotgun (WGS) entry which is preliminary data.</text>
</comment>
<name>A0A5J5FAF6_9PEZI</name>
<gene>
    <name evidence="2" type="ORF">FN846DRAFT_886183</name>
</gene>
<dbReference type="AlphaFoldDB" id="A0A5J5FAF6"/>
<evidence type="ECO:0000313" key="3">
    <source>
        <dbReference type="Proteomes" id="UP000326924"/>
    </source>
</evidence>
<sequence>MRVILPLIELLHRVPKMRPLFNQTEAWVCRLLHRLEQRSKRENTEALEAYRQRMEKLLKSQTEVPVRFVQQFGTPNVHIDRSRHWKSCRVAVPATTQCAVITVDEVSITAYLATCTGVMDDSTDYGNRYNKHTVAKDYLSNLNLSTGCEDGDVSDSDDGSDYDSDEAHNNGADAGHPNKTAAKDNLVKKMNRIDLSDLDSVLTIMVMGSRTQRCINKVLVGNFIFSAGKPEAQLIRTLRKDTGRDTWKLVSFKLTDNKRRTLAEEFSQAPGAANQQHWDRICGTLEEHFSGRCTGILEVTSLMGKGNKAGAGCHVVLGRGTGTGSGRRRIDGRPIRKSWSTLLLRMKLIELETF</sequence>
<dbReference type="EMBL" id="VXIS01000009">
    <property type="protein sequence ID" value="KAA8914051.1"/>
    <property type="molecule type" value="Genomic_DNA"/>
</dbReference>
<reference evidence="2 3" key="1">
    <citation type="submission" date="2019-09" db="EMBL/GenBank/DDBJ databases">
        <title>Draft genome of the ectomycorrhizal ascomycete Sphaerosporella brunnea.</title>
        <authorList>
            <consortium name="DOE Joint Genome Institute"/>
            <person name="Benucci G.M."/>
            <person name="Marozzi G."/>
            <person name="Antonielli L."/>
            <person name="Sanchez S."/>
            <person name="Marco P."/>
            <person name="Wang X."/>
            <person name="Falini L.B."/>
            <person name="Barry K."/>
            <person name="Haridas S."/>
            <person name="Lipzen A."/>
            <person name="Labutti K."/>
            <person name="Grigoriev I.V."/>
            <person name="Murat C."/>
            <person name="Martin F."/>
            <person name="Albertini E."/>
            <person name="Donnini D."/>
            <person name="Bonito G."/>
        </authorList>
    </citation>
    <scope>NUCLEOTIDE SEQUENCE [LARGE SCALE GENOMIC DNA]</scope>
    <source>
        <strain evidence="2 3">Sb_GMNB300</strain>
    </source>
</reference>
<feature type="compositionally biased region" description="Acidic residues" evidence="1">
    <location>
        <begin position="150"/>
        <end position="164"/>
    </location>
</feature>
<organism evidence="2 3">
    <name type="scientific">Sphaerosporella brunnea</name>
    <dbReference type="NCBI Taxonomy" id="1250544"/>
    <lineage>
        <taxon>Eukaryota</taxon>
        <taxon>Fungi</taxon>
        <taxon>Dikarya</taxon>
        <taxon>Ascomycota</taxon>
        <taxon>Pezizomycotina</taxon>
        <taxon>Pezizomycetes</taxon>
        <taxon>Pezizales</taxon>
        <taxon>Pyronemataceae</taxon>
        <taxon>Sphaerosporella</taxon>
    </lineage>
</organism>
<proteinExistence type="predicted"/>
<evidence type="ECO:0000256" key="1">
    <source>
        <dbReference type="SAM" id="MobiDB-lite"/>
    </source>
</evidence>
<keyword evidence="3" id="KW-1185">Reference proteome</keyword>
<feature type="region of interest" description="Disordered" evidence="1">
    <location>
        <begin position="150"/>
        <end position="181"/>
    </location>
</feature>